<dbReference type="EMBL" id="JAAQPH010000017">
    <property type="protein sequence ID" value="NIA70984.1"/>
    <property type="molecule type" value="Genomic_DNA"/>
</dbReference>
<gene>
    <name evidence="1" type="ORF">HBA54_20500</name>
</gene>
<name>A0A967F0X0_9PROT</name>
<sequence length="520" mass="58977">MPLFRHLDDDAFLIFSRKHRHLYEASLLKVYDRFFSSGVSYVSPRDVVRAVYDLIAGRPDLLPDDADIGEGLPALVPSGRRRLKISGAARGAYAERVNRMAYEAYQRLVQAGWLEEEEYGLQVSVDMPMGALLVMQCLANLQAKPVHRFGGVVVTIKTSLEQVERCADLDSGKGEADAAHGLNSARQNAENFIKTLRAILSDLKRIRKAVMEAGSLEERFDTYFERFISELMLKDFESIYTTNHPFRHRDWIVSAARRIGNSETLLPIIASGYLQAGLAPTYEAALDAVRSDLVAIEAAFDTVEAMFGRIGQFRRSLEARLRNTVHYAQQGDRNLASRTMSVAARLDALLEADPERYAKESVRTVIEHVRTPWSESQLARPRQPRVPVTPQVIKPRKHDPIYVHRKRLMEEYRERINPPPERLLRFLSRMVPPDVTVESRYMRLETVDDFLAFDALRRIANRKRAPASIAREFVLWPAGDGERHDCDWIECGNFLVRHVGDSEHSALGAGEDLKEGKHAG</sequence>
<accession>A0A967F0X0</accession>
<dbReference type="Proteomes" id="UP000761264">
    <property type="component" value="Unassembled WGS sequence"/>
</dbReference>
<evidence type="ECO:0000313" key="2">
    <source>
        <dbReference type="Proteomes" id="UP000761264"/>
    </source>
</evidence>
<keyword evidence="2" id="KW-1185">Reference proteome</keyword>
<dbReference type="InterPro" id="IPR043773">
    <property type="entry name" value="JetA"/>
</dbReference>
<dbReference type="Pfam" id="PF18982">
    <property type="entry name" value="JetA"/>
    <property type="match status" value="1"/>
</dbReference>
<reference evidence="1" key="1">
    <citation type="submission" date="2020-03" db="EMBL/GenBank/DDBJ databases">
        <title>Genome of Pelagibius litoralis DSM 21314T.</title>
        <authorList>
            <person name="Wang G."/>
        </authorList>
    </citation>
    <scope>NUCLEOTIDE SEQUENCE</scope>
    <source>
        <strain evidence="1">DSM 21314</strain>
    </source>
</reference>
<evidence type="ECO:0000313" key="1">
    <source>
        <dbReference type="EMBL" id="NIA70984.1"/>
    </source>
</evidence>
<comment type="caution">
    <text evidence="1">The sequence shown here is derived from an EMBL/GenBank/DDBJ whole genome shotgun (WGS) entry which is preliminary data.</text>
</comment>
<dbReference type="RefSeq" id="WP_167228133.1">
    <property type="nucleotide sequence ID" value="NZ_JAAQPH010000017.1"/>
</dbReference>
<proteinExistence type="predicted"/>
<organism evidence="1 2">
    <name type="scientific">Pelagibius litoralis</name>
    <dbReference type="NCBI Taxonomy" id="374515"/>
    <lineage>
        <taxon>Bacteria</taxon>
        <taxon>Pseudomonadati</taxon>
        <taxon>Pseudomonadota</taxon>
        <taxon>Alphaproteobacteria</taxon>
        <taxon>Rhodospirillales</taxon>
        <taxon>Rhodovibrionaceae</taxon>
        <taxon>Pelagibius</taxon>
    </lineage>
</organism>
<protein>
    <submittedName>
        <fullName evidence="1">Uncharacterized protein</fullName>
    </submittedName>
</protein>
<dbReference type="AlphaFoldDB" id="A0A967F0X0"/>